<reference evidence="4" key="2">
    <citation type="submission" date="2025-04" db="UniProtKB">
        <authorList>
            <consortium name="RefSeq"/>
        </authorList>
    </citation>
    <scope>IDENTIFICATION</scope>
    <source>
        <strain evidence="4">Aabys</strain>
    </source>
</reference>
<proteinExistence type="predicted"/>
<dbReference type="VEuPathDB" id="VectorBase:MDOA016849"/>
<organism evidence="2">
    <name type="scientific">Musca domestica</name>
    <name type="common">House fly</name>
    <dbReference type="NCBI Taxonomy" id="7370"/>
    <lineage>
        <taxon>Eukaryota</taxon>
        <taxon>Metazoa</taxon>
        <taxon>Ecdysozoa</taxon>
        <taxon>Arthropoda</taxon>
        <taxon>Hexapoda</taxon>
        <taxon>Insecta</taxon>
        <taxon>Pterygota</taxon>
        <taxon>Neoptera</taxon>
        <taxon>Endopterygota</taxon>
        <taxon>Diptera</taxon>
        <taxon>Brachycera</taxon>
        <taxon>Muscomorpha</taxon>
        <taxon>Muscoidea</taxon>
        <taxon>Muscidae</taxon>
        <taxon>Musca</taxon>
    </lineage>
</organism>
<feature type="chain" id="PRO_5044561829" evidence="1">
    <location>
        <begin position="20"/>
        <end position="146"/>
    </location>
</feature>
<evidence type="ECO:0000256" key="1">
    <source>
        <dbReference type="SAM" id="SignalP"/>
    </source>
</evidence>
<keyword evidence="1" id="KW-0732">Signal</keyword>
<protein>
    <submittedName>
        <fullName evidence="4">Uncharacterized protein LOC105262554</fullName>
    </submittedName>
</protein>
<dbReference type="VEuPathDB" id="VectorBase:MDOMA2_012739"/>
<evidence type="ECO:0000313" key="3">
    <source>
        <dbReference type="Proteomes" id="UP001652621"/>
    </source>
</evidence>
<evidence type="ECO:0000313" key="2">
    <source>
        <dbReference type="EnsemblMetazoa" id="MDOA016849-PA"/>
    </source>
</evidence>
<gene>
    <name evidence="2" type="primary">105262554</name>
    <name evidence="4" type="synonym">LOC105262554</name>
</gene>
<dbReference type="RefSeq" id="XP_011296258.1">
    <property type="nucleotide sequence ID" value="XM_011297956.2"/>
</dbReference>
<name>A0A1I8NL10_MUSDO</name>
<dbReference type="EnsemblMetazoa" id="MDOA016849-RA">
    <property type="protein sequence ID" value="MDOA016849-PA"/>
    <property type="gene ID" value="MDOA016849"/>
</dbReference>
<dbReference type="Proteomes" id="UP001652621">
    <property type="component" value="Unplaced"/>
</dbReference>
<feature type="signal peptide" evidence="1">
    <location>
        <begin position="1"/>
        <end position="19"/>
    </location>
</feature>
<keyword evidence="3" id="KW-1185">Reference proteome</keyword>
<dbReference type="GeneID" id="105262554"/>
<dbReference type="AlphaFoldDB" id="A0A1I8NL10"/>
<reference evidence="2" key="1">
    <citation type="submission" date="2020-05" db="UniProtKB">
        <authorList>
            <consortium name="EnsemblMetazoa"/>
        </authorList>
    </citation>
    <scope>IDENTIFICATION</scope>
    <source>
        <strain evidence="2">Aabys</strain>
    </source>
</reference>
<evidence type="ECO:0000313" key="4">
    <source>
        <dbReference type="RefSeq" id="XP_011296258.1"/>
    </source>
</evidence>
<sequence length="146" mass="16242">MRYRLLVLFLATILGQVCSTILLNTGGIHQHSSNAYNTQGSKQIPTNPITEKPAITIPTLKPAIKNAVEPDGSAYLMQLIGQLVGSAIYNRQVANDAYEYGVYDPYAWPNYEYPAQNDFGNAYLETPQYLNYYGSPSPLPYPYAIL</sequence>
<dbReference type="KEGG" id="mde:105262554"/>
<accession>A0A1I8NL10</accession>